<protein>
    <submittedName>
        <fullName evidence="1">Uncharacterized protein</fullName>
    </submittedName>
</protein>
<dbReference type="InParanoid" id="S8FDQ1"/>
<dbReference type="AlphaFoldDB" id="S8FDQ1"/>
<name>S8FDQ1_FOMSC</name>
<dbReference type="EMBL" id="KE504155">
    <property type="protein sequence ID" value="EPS99650.1"/>
    <property type="molecule type" value="Genomic_DNA"/>
</dbReference>
<dbReference type="HOGENOM" id="CLU_172682_0_0_1"/>
<keyword evidence="2" id="KW-1185">Reference proteome</keyword>
<feature type="non-terminal residue" evidence="1">
    <location>
        <position position="1"/>
    </location>
</feature>
<reference evidence="1 2" key="1">
    <citation type="journal article" date="2012" name="Science">
        <title>The Paleozoic origin of enzymatic lignin decomposition reconstructed from 31 fungal genomes.</title>
        <authorList>
            <person name="Floudas D."/>
            <person name="Binder M."/>
            <person name="Riley R."/>
            <person name="Barry K."/>
            <person name="Blanchette R.A."/>
            <person name="Henrissat B."/>
            <person name="Martinez A.T."/>
            <person name="Otillar R."/>
            <person name="Spatafora J.W."/>
            <person name="Yadav J.S."/>
            <person name="Aerts A."/>
            <person name="Benoit I."/>
            <person name="Boyd A."/>
            <person name="Carlson A."/>
            <person name="Copeland A."/>
            <person name="Coutinho P.M."/>
            <person name="de Vries R.P."/>
            <person name="Ferreira P."/>
            <person name="Findley K."/>
            <person name="Foster B."/>
            <person name="Gaskell J."/>
            <person name="Glotzer D."/>
            <person name="Gorecki P."/>
            <person name="Heitman J."/>
            <person name="Hesse C."/>
            <person name="Hori C."/>
            <person name="Igarashi K."/>
            <person name="Jurgens J.A."/>
            <person name="Kallen N."/>
            <person name="Kersten P."/>
            <person name="Kohler A."/>
            <person name="Kuees U."/>
            <person name="Kumar T.K.A."/>
            <person name="Kuo A."/>
            <person name="LaButti K."/>
            <person name="Larrondo L.F."/>
            <person name="Lindquist E."/>
            <person name="Ling A."/>
            <person name="Lombard V."/>
            <person name="Lucas S."/>
            <person name="Lundell T."/>
            <person name="Martin R."/>
            <person name="McLaughlin D.J."/>
            <person name="Morgenstern I."/>
            <person name="Morin E."/>
            <person name="Murat C."/>
            <person name="Nagy L.G."/>
            <person name="Nolan M."/>
            <person name="Ohm R.A."/>
            <person name="Patyshakuliyeva A."/>
            <person name="Rokas A."/>
            <person name="Ruiz-Duenas F.J."/>
            <person name="Sabat G."/>
            <person name="Salamov A."/>
            <person name="Samejima M."/>
            <person name="Schmutz J."/>
            <person name="Slot J.C."/>
            <person name="St John F."/>
            <person name="Stenlid J."/>
            <person name="Sun H."/>
            <person name="Sun S."/>
            <person name="Syed K."/>
            <person name="Tsang A."/>
            <person name="Wiebenga A."/>
            <person name="Young D."/>
            <person name="Pisabarro A."/>
            <person name="Eastwood D.C."/>
            <person name="Martin F."/>
            <person name="Cullen D."/>
            <person name="Grigoriev I.V."/>
            <person name="Hibbett D.S."/>
        </authorList>
    </citation>
    <scope>NUCLEOTIDE SEQUENCE</scope>
    <source>
        <strain evidence="2">FP-58527</strain>
    </source>
</reference>
<dbReference type="eggNOG" id="ENOG502T21S">
    <property type="taxonomic scope" value="Eukaryota"/>
</dbReference>
<proteinExistence type="predicted"/>
<gene>
    <name evidence="1" type="ORF">FOMPIDRAFT_1147292</name>
</gene>
<dbReference type="Proteomes" id="UP000015241">
    <property type="component" value="Unassembled WGS sequence"/>
</dbReference>
<evidence type="ECO:0000313" key="2">
    <source>
        <dbReference type="Proteomes" id="UP000015241"/>
    </source>
</evidence>
<organism evidence="1 2">
    <name type="scientific">Fomitopsis schrenkii</name>
    <name type="common">Brown rot fungus</name>
    <dbReference type="NCBI Taxonomy" id="2126942"/>
    <lineage>
        <taxon>Eukaryota</taxon>
        <taxon>Fungi</taxon>
        <taxon>Dikarya</taxon>
        <taxon>Basidiomycota</taxon>
        <taxon>Agaricomycotina</taxon>
        <taxon>Agaricomycetes</taxon>
        <taxon>Polyporales</taxon>
        <taxon>Fomitopsis</taxon>
    </lineage>
</organism>
<sequence>SWQADPDHTSGLPADAVERCTKEARKDGIFAGLSAGLVGAILGSKFFKFNRNTTIICGILTGALSGWQFTQAFTASNLARLRVELALRQQSELGLNITPTSFQAHERRD</sequence>
<accession>S8FDQ1</accession>
<evidence type="ECO:0000313" key="1">
    <source>
        <dbReference type="EMBL" id="EPS99650.1"/>
    </source>
</evidence>
<dbReference type="OrthoDB" id="3352450at2759"/>